<sequence>MIGLEYGSQIESNRANGYVHLLHPTPELWTSAVPHRTQILYLPDISMISLKLNLKPGSVVVESGTGSGAFSHAILRSIANSGHLYTFEYHEQRAEKAKEEFRVHNLTDMVTVFHRDVCKEGFNLENVADAVFLDLPAPWEAIPSAVKALKKSIAGKICTFSPCIEQVQRTANALHDNSFFDIQTFECLVRDYDTLSLPLPDIQDTIRGDRVKFKFVKGKKRAFKTYQTSNVENENGDKDLSNSTSNAIDDKNNSSEELKTKTLSKKKSLISRKLSV</sequence>
<dbReference type="Pfam" id="PF08704">
    <property type="entry name" value="GCD14"/>
    <property type="match status" value="1"/>
</dbReference>
<keyword evidence="6" id="KW-0949">S-adenosyl-L-methionine</keyword>
<protein>
    <recommendedName>
        <fullName evidence="3">tRNA (adenine(58)-N(1))-methyltransferase catalytic subunit TRM61</fullName>
        <ecNumber evidence="2">2.1.1.220</ecNumber>
    </recommendedName>
    <alternativeName>
        <fullName evidence="9">tRNA(m1A58)-methyltransferase subunit TRM61</fullName>
    </alternativeName>
</protein>
<evidence type="ECO:0000256" key="4">
    <source>
        <dbReference type="ARBA" id="ARBA00022603"/>
    </source>
</evidence>
<dbReference type="InterPro" id="IPR029063">
    <property type="entry name" value="SAM-dependent_MTases_sf"/>
</dbReference>
<evidence type="ECO:0000256" key="5">
    <source>
        <dbReference type="ARBA" id="ARBA00022679"/>
    </source>
</evidence>
<evidence type="ECO:0000256" key="1">
    <source>
        <dbReference type="ARBA" id="ARBA00004123"/>
    </source>
</evidence>
<evidence type="ECO:0000256" key="6">
    <source>
        <dbReference type="ARBA" id="ARBA00022691"/>
    </source>
</evidence>
<evidence type="ECO:0000256" key="2">
    <source>
        <dbReference type="ARBA" id="ARBA00012796"/>
    </source>
</evidence>
<keyword evidence="8" id="KW-0539">Nucleus</keyword>
<keyword evidence="5" id="KW-0808">Transferase</keyword>
<evidence type="ECO:0000256" key="8">
    <source>
        <dbReference type="ARBA" id="ARBA00023242"/>
    </source>
</evidence>
<feature type="domain" description="tRNA (adenine(58)-N(1))-methyltransferase catalytic subunit TRM61 C-terminal" evidence="11">
    <location>
        <begin position="17"/>
        <end position="237"/>
    </location>
</feature>
<dbReference type="CDD" id="cd02440">
    <property type="entry name" value="AdoMet_MTases"/>
    <property type="match status" value="1"/>
</dbReference>
<dbReference type="STRING" id="133385.A0A2T9Z089"/>
<dbReference type="GO" id="GO:0005634">
    <property type="term" value="C:nucleus"/>
    <property type="evidence" value="ECO:0007669"/>
    <property type="project" value="UniProtKB-SubCell"/>
</dbReference>
<dbReference type="PROSITE" id="PS51620">
    <property type="entry name" value="SAM_TRM61"/>
    <property type="match status" value="1"/>
</dbReference>
<keyword evidence="4" id="KW-0489">Methyltransferase</keyword>
<keyword evidence="13" id="KW-1185">Reference proteome</keyword>
<feature type="compositionally biased region" description="Basic and acidic residues" evidence="10">
    <location>
        <begin position="248"/>
        <end position="258"/>
    </location>
</feature>
<evidence type="ECO:0000259" key="11">
    <source>
        <dbReference type="Pfam" id="PF08704"/>
    </source>
</evidence>
<name>A0A2T9Z089_9FUNG</name>
<accession>A0A2T9Z089</accession>
<reference evidence="12 13" key="1">
    <citation type="journal article" date="2018" name="MBio">
        <title>Comparative Genomics Reveals the Core Gene Toolbox for the Fungus-Insect Symbiosis.</title>
        <authorList>
            <person name="Wang Y."/>
            <person name="Stata M."/>
            <person name="Wang W."/>
            <person name="Stajich J.E."/>
            <person name="White M.M."/>
            <person name="Moncalvo J.M."/>
        </authorList>
    </citation>
    <scope>NUCLEOTIDE SEQUENCE [LARGE SCALE GENOMIC DNA]</scope>
    <source>
        <strain evidence="12 13">SWE-8-4</strain>
    </source>
</reference>
<evidence type="ECO:0000256" key="3">
    <source>
        <dbReference type="ARBA" id="ARBA00015963"/>
    </source>
</evidence>
<dbReference type="FunFam" id="3.40.50.150:FF:000247">
    <property type="entry name" value="tRNA (adenine(58)-N(1))-methyltransferase catalytic subunit TRM61"/>
    <property type="match status" value="1"/>
</dbReference>
<evidence type="ECO:0000256" key="7">
    <source>
        <dbReference type="ARBA" id="ARBA00022694"/>
    </source>
</evidence>
<comment type="subcellular location">
    <subcellularLocation>
        <location evidence="1">Nucleus</location>
    </subcellularLocation>
</comment>
<evidence type="ECO:0000256" key="9">
    <source>
        <dbReference type="ARBA" id="ARBA00033309"/>
    </source>
</evidence>
<proteinExistence type="predicted"/>
<dbReference type="PANTHER" id="PTHR12133:SF2">
    <property type="entry name" value="TRNA (ADENINE(58)-N(1))-METHYLTRANSFERASE CATALYTIC SUBUNIT TRMT61A"/>
    <property type="match status" value="1"/>
</dbReference>
<dbReference type="SUPFAM" id="SSF53335">
    <property type="entry name" value="S-adenosyl-L-methionine-dependent methyltransferases"/>
    <property type="match status" value="1"/>
</dbReference>
<dbReference type="EMBL" id="MBFR01000005">
    <property type="protein sequence ID" value="PVU97956.1"/>
    <property type="molecule type" value="Genomic_DNA"/>
</dbReference>
<dbReference type="Proteomes" id="UP000245383">
    <property type="component" value="Unassembled WGS sequence"/>
</dbReference>
<dbReference type="GO" id="GO:0031515">
    <property type="term" value="C:tRNA (m1A) methyltransferase complex"/>
    <property type="evidence" value="ECO:0007669"/>
    <property type="project" value="InterPro"/>
</dbReference>
<keyword evidence="7" id="KW-0819">tRNA processing</keyword>
<dbReference type="GO" id="GO:0030488">
    <property type="term" value="P:tRNA methylation"/>
    <property type="evidence" value="ECO:0007669"/>
    <property type="project" value="InterPro"/>
</dbReference>
<evidence type="ECO:0000313" key="12">
    <source>
        <dbReference type="EMBL" id="PVU97956.1"/>
    </source>
</evidence>
<evidence type="ECO:0000313" key="13">
    <source>
        <dbReference type="Proteomes" id="UP000245383"/>
    </source>
</evidence>
<dbReference type="InterPro" id="IPR014816">
    <property type="entry name" value="tRNA_MeTrfase_Gcd14"/>
</dbReference>
<dbReference type="EC" id="2.1.1.220" evidence="2"/>
<dbReference type="Gene3D" id="3.40.50.150">
    <property type="entry name" value="Vaccinia Virus protein VP39"/>
    <property type="match status" value="1"/>
</dbReference>
<feature type="region of interest" description="Disordered" evidence="10">
    <location>
        <begin position="231"/>
        <end position="258"/>
    </location>
</feature>
<organism evidence="12 13">
    <name type="scientific">Smittium simulii</name>
    <dbReference type="NCBI Taxonomy" id="133385"/>
    <lineage>
        <taxon>Eukaryota</taxon>
        <taxon>Fungi</taxon>
        <taxon>Fungi incertae sedis</taxon>
        <taxon>Zoopagomycota</taxon>
        <taxon>Kickxellomycotina</taxon>
        <taxon>Harpellomycetes</taxon>
        <taxon>Harpellales</taxon>
        <taxon>Legeriomycetaceae</taxon>
        <taxon>Smittium</taxon>
    </lineage>
</organism>
<evidence type="ECO:0000256" key="10">
    <source>
        <dbReference type="SAM" id="MobiDB-lite"/>
    </source>
</evidence>
<dbReference type="GO" id="GO:0160107">
    <property type="term" value="F:tRNA (adenine(58)-N1)-methyltransferase activity"/>
    <property type="evidence" value="ECO:0007669"/>
    <property type="project" value="UniProtKB-EC"/>
</dbReference>
<dbReference type="OrthoDB" id="1925287at2759"/>
<comment type="caution">
    <text evidence="12">The sequence shown here is derived from an EMBL/GenBank/DDBJ whole genome shotgun (WGS) entry which is preliminary data.</text>
</comment>
<dbReference type="PANTHER" id="PTHR12133">
    <property type="entry name" value="TRNA (ADENINE(58)-N(1))-METHYLTRANSFERASE"/>
    <property type="match status" value="1"/>
</dbReference>
<dbReference type="InterPro" id="IPR049470">
    <property type="entry name" value="TRM61_C"/>
</dbReference>
<dbReference type="AlphaFoldDB" id="A0A2T9Z089"/>
<gene>
    <name evidence="12" type="ORF">BB561_000218</name>
</gene>